<comment type="caution">
    <text evidence="2">The sequence shown here is derived from an EMBL/GenBank/DDBJ whole genome shotgun (WGS) entry which is preliminary data.</text>
</comment>
<reference evidence="3" key="1">
    <citation type="submission" date="2023-07" db="EMBL/GenBank/DDBJ databases">
        <title>Dyadobacter sp. nov 'subterranea' isolated from contaminted grondwater.</title>
        <authorList>
            <person name="Szabo I."/>
            <person name="Al-Omari J."/>
            <person name="Szerdahelyi S.G."/>
            <person name="Rado J."/>
        </authorList>
    </citation>
    <scope>NUCLEOTIDE SEQUENCE [LARGE SCALE GENOMIC DNA]</scope>
    <source>
        <strain evidence="3">UP-52</strain>
    </source>
</reference>
<dbReference type="Proteomes" id="UP000634134">
    <property type="component" value="Unassembled WGS sequence"/>
</dbReference>
<organism evidence="2 3">
    <name type="scientific">Dyadobacter subterraneus</name>
    <dbReference type="NCBI Taxonomy" id="2773304"/>
    <lineage>
        <taxon>Bacteria</taxon>
        <taxon>Pseudomonadati</taxon>
        <taxon>Bacteroidota</taxon>
        <taxon>Cytophagia</taxon>
        <taxon>Cytophagales</taxon>
        <taxon>Spirosomataceae</taxon>
        <taxon>Dyadobacter</taxon>
    </lineage>
</organism>
<dbReference type="PANTHER" id="PTHR31460">
    <property type="match status" value="1"/>
</dbReference>
<evidence type="ECO:0000313" key="2">
    <source>
        <dbReference type="EMBL" id="MBE9462671.1"/>
    </source>
</evidence>
<evidence type="ECO:0000313" key="3">
    <source>
        <dbReference type="Proteomes" id="UP000634134"/>
    </source>
</evidence>
<accession>A0ABR9WB13</accession>
<feature type="signal peptide" evidence="1">
    <location>
        <begin position="1"/>
        <end position="19"/>
    </location>
</feature>
<proteinExistence type="predicted"/>
<dbReference type="InterPro" id="IPR053224">
    <property type="entry name" value="Sensory_adhesion_molecule"/>
</dbReference>
<gene>
    <name evidence="2" type="ORF">IEE83_12325</name>
</gene>
<evidence type="ECO:0000256" key="1">
    <source>
        <dbReference type="SAM" id="SignalP"/>
    </source>
</evidence>
<dbReference type="Gene3D" id="2.120.10.30">
    <property type="entry name" value="TolB, C-terminal domain"/>
    <property type="match status" value="1"/>
</dbReference>
<dbReference type="InterPro" id="IPR011042">
    <property type="entry name" value="6-blade_b-propeller_TolB-like"/>
</dbReference>
<name>A0ABR9WB13_9BACT</name>
<protein>
    <submittedName>
        <fullName evidence="2">Gluconolaconase</fullName>
    </submittedName>
</protein>
<sequence length="325" mass="35794">MKKLIFPLICMAFVYSCIAIKPSERINFNAPDSYPEGIAFDSTRNVYYVSSARTGTIGKVTPEGAYSVLHADSMLKSTYGMKIHPDGKRLFVCVGDANYSKFTSLDTRQKMIRLISIDLASGKRLSDTDLSGLVPGKHFGNDLVFDAKGNIYMTDSYANVIYKITAEGKASVFSKSKKYETKGIGLNGIVYHPAGFLLVDNSNTGQIYKVDIEAPDNVQKVEVDQYFLGADGLLMSGDDKLTVVVNGGNDKIFQLKTDDNFKSAWLSGTTLAADRFTYPSTAVRNGKDIWVMNAKFSELVDSNAVPPKYFAIQLAKIKPLPKMKK</sequence>
<keyword evidence="1" id="KW-0732">Signal</keyword>
<dbReference type="SUPFAM" id="SSF63829">
    <property type="entry name" value="Calcium-dependent phosphotriesterase"/>
    <property type="match status" value="1"/>
</dbReference>
<feature type="chain" id="PRO_5046344929" evidence="1">
    <location>
        <begin position="20"/>
        <end position="325"/>
    </location>
</feature>
<keyword evidence="3" id="KW-1185">Reference proteome</keyword>
<dbReference type="PANTHER" id="PTHR31460:SF3">
    <property type="entry name" value="MESOCENTIN"/>
    <property type="match status" value="1"/>
</dbReference>
<dbReference type="EMBL" id="JACYGY010000001">
    <property type="protein sequence ID" value="MBE9462671.1"/>
    <property type="molecule type" value="Genomic_DNA"/>
</dbReference>
<dbReference type="PROSITE" id="PS51257">
    <property type="entry name" value="PROKAR_LIPOPROTEIN"/>
    <property type="match status" value="1"/>
</dbReference>
<dbReference type="RefSeq" id="WP_194120860.1">
    <property type="nucleotide sequence ID" value="NZ_JACYGY010000001.1"/>
</dbReference>